<dbReference type="EMBL" id="LAZR01014765">
    <property type="protein sequence ID" value="KKM16049.1"/>
    <property type="molecule type" value="Genomic_DNA"/>
</dbReference>
<protein>
    <submittedName>
        <fullName evidence="1">Uncharacterized protein</fullName>
    </submittedName>
</protein>
<comment type="caution">
    <text evidence="1">The sequence shown here is derived from an EMBL/GenBank/DDBJ whole genome shotgun (WGS) entry which is preliminary data.</text>
</comment>
<gene>
    <name evidence="1" type="ORF">LCGC14_1689810</name>
</gene>
<organism evidence="1">
    <name type="scientific">marine sediment metagenome</name>
    <dbReference type="NCBI Taxonomy" id="412755"/>
    <lineage>
        <taxon>unclassified sequences</taxon>
        <taxon>metagenomes</taxon>
        <taxon>ecological metagenomes</taxon>
    </lineage>
</organism>
<dbReference type="AlphaFoldDB" id="A0A0F9I8S8"/>
<reference evidence="1" key="1">
    <citation type="journal article" date="2015" name="Nature">
        <title>Complex archaea that bridge the gap between prokaryotes and eukaryotes.</title>
        <authorList>
            <person name="Spang A."/>
            <person name="Saw J.H."/>
            <person name="Jorgensen S.L."/>
            <person name="Zaremba-Niedzwiedzka K."/>
            <person name="Martijn J."/>
            <person name="Lind A.E."/>
            <person name="van Eijk R."/>
            <person name="Schleper C."/>
            <person name="Guy L."/>
            <person name="Ettema T.J."/>
        </authorList>
    </citation>
    <scope>NUCLEOTIDE SEQUENCE</scope>
</reference>
<accession>A0A0F9I8S8</accession>
<name>A0A0F9I8S8_9ZZZZ</name>
<evidence type="ECO:0000313" key="1">
    <source>
        <dbReference type="EMBL" id="KKM16049.1"/>
    </source>
</evidence>
<feature type="non-terminal residue" evidence="1">
    <location>
        <position position="1"/>
    </location>
</feature>
<sequence>EHLPKLISHAFYFGVQKAMEFKEKEKIIEKAKEEIRRKRDLEKMYT</sequence>
<proteinExistence type="predicted"/>